<dbReference type="EMBL" id="JAHCMY010000005">
    <property type="protein sequence ID" value="MBS9524521.1"/>
    <property type="molecule type" value="Genomic_DNA"/>
</dbReference>
<name>A0AAP2CH05_9BACT</name>
<keyword evidence="14" id="KW-0449">Lipoprotein</keyword>
<feature type="domain" description="SLBB" evidence="16">
    <location>
        <begin position="145"/>
        <end position="224"/>
    </location>
</feature>
<dbReference type="GO" id="GO:0006811">
    <property type="term" value="P:monoatomic ion transport"/>
    <property type="evidence" value="ECO:0007669"/>
    <property type="project" value="UniProtKB-KW"/>
</dbReference>
<evidence type="ECO:0000256" key="8">
    <source>
        <dbReference type="ARBA" id="ARBA00023047"/>
    </source>
</evidence>
<dbReference type="GO" id="GO:0015159">
    <property type="term" value="F:polysaccharide transmembrane transporter activity"/>
    <property type="evidence" value="ECO:0007669"/>
    <property type="project" value="InterPro"/>
</dbReference>
<evidence type="ECO:0000256" key="5">
    <source>
        <dbReference type="ARBA" id="ARBA00022597"/>
    </source>
</evidence>
<keyword evidence="11" id="KW-0472">Membrane</keyword>
<keyword evidence="5" id="KW-0762">Sugar transport</keyword>
<comment type="subcellular location">
    <subcellularLocation>
        <location evidence="1">Cell outer membrane</location>
        <topology evidence="1">Multi-pass membrane protein</topology>
    </subcellularLocation>
</comment>
<dbReference type="InterPro" id="IPR003715">
    <property type="entry name" value="Poly_export_N"/>
</dbReference>
<dbReference type="GO" id="GO:0015288">
    <property type="term" value="F:porin activity"/>
    <property type="evidence" value="ECO:0007669"/>
    <property type="project" value="UniProtKB-KW"/>
</dbReference>
<reference evidence="17 18" key="1">
    <citation type="submission" date="2021-05" db="EMBL/GenBank/DDBJ databases">
        <authorList>
            <person name="Zhang Z.D."/>
            <person name="Osman G."/>
        </authorList>
    </citation>
    <scope>NUCLEOTIDE SEQUENCE [LARGE SCALE GENOMIC DNA]</scope>
    <source>
        <strain evidence="17 18">KCTC 32217</strain>
    </source>
</reference>
<keyword evidence="4" id="KW-1134">Transmembrane beta strand</keyword>
<dbReference type="AlphaFoldDB" id="A0AAP2CH05"/>
<sequence>MKNLKIIFHFLIIFSLLSSCVNTRKATYFNDLESGVYHIPVDELEPVLQKSDLLSISVSSLNPMATEIFNASNVSGAYSSTATGLTANAAGYLIDKDGFINFPYLGKLHAEGKTKKELTEEITAELLSRKLLVEPMVNIRYLNYKVSVLGEVAKPSVLTIPNEKVSILEAIGLAGDLTIYAKRNNVLLIRDQNGVKKVTRIDLTTDEIFKSPYYYLESNDVIYVEPNRAKVSSTNRANQWLPAIIGSVSLLLIGADRFIR</sequence>
<evidence type="ECO:0000256" key="12">
    <source>
        <dbReference type="ARBA" id="ARBA00023139"/>
    </source>
</evidence>
<evidence type="ECO:0000256" key="6">
    <source>
        <dbReference type="ARBA" id="ARBA00022692"/>
    </source>
</evidence>
<proteinExistence type="inferred from homology"/>
<evidence type="ECO:0000256" key="4">
    <source>
        <dbReference type="ARBA" id="ARBA00022452"/>
    </source>
</evidence>
<comment type="similarity">
    <text evidence="2">Belongs to the BexD/CtrA/VexA family.</text>
</comment>
<keyword evidence="3" id="KW-0813">Transport</keyword>
<evidence type="ECO:0000256" key="7">
    <source>
        <dbReference type="ARBA" id="ARBA00022729"/>
    </source>
</evidence>
<evidence type="ECO:0000256" key="9">
    <source>
        <dbReference type="ARBA" id="ARBA00023065"/>
    </source>
</evidence>
<dbReference type="RefSeq" id="WP_213945377.1">
    <property type="nucleotide sequence ID" value="NZ_JAHCMY010000005.1"/>
</dbReference>
<dbReference type="InterPro" id="IPR054765">
    <property type="entry name" value="SLBB_dom"/>
</dbReference>
<keyword evidence="10" id="KW-0626">Porin</keyword>
<evidence type="ECO:0000259" key="16">
    <source>
        <dbReference type="Pfam" id="PF22461"/>
    </source>
</evidence>
<evidence type="ECO:0000256" key="14">
    <source>
        <dbReference type="ARBA" id="ARBA00023288"/>
    </source>
</evidence>
<comment type="caution">
    <text evidence="17">The sequence shown here is derived from an EMBL/GenBank/DDBJ whole genome shotgun (WGS) entry which is preliminary data.</text>
</comment>
<evidence type="ECO:0000313" key="17">
    <source>
        <dbReference type="EMBL" id="MBS9524521.1"/>
    </source>
</evidence>
<dbReference type="GO" id="GO:0046930">
    <property type="term" value="C:pore complex"/>
    <property type="evidence" value="ECO:0007669"/>
    <property type="project" value="UniProtKB-KW"/>
</dbReference>
<evidence type="ECO:0000259" key="15">
    <source>
        <dbReference type="Pfam" id="PF02563"/>
    </source>
</evidence>
<dbReference type="PANTHER" id="PTHR33619:SF3">
    <property type="entry name" value="POLYSACCHARIDE EXPORT PROTEIN GFCE-RELATED"/>
    <property type="match status" value="1"/>
</dbReference>
<protein>
    <submittedName>
        <fullName evidence="17">Polysaccharide biosynthesis/export family protein</fullName>
    </submittedName>
</protein>
<evidence type="ECO:0000256" key="1">
    <source>
        <dbReference type="ARBA" id="ARBA00004571"/>
    </source>
</evidence>
<dbReference type="Gene3D" id="3.10.560.10">
    <property type="entry name" value="Outer membrane lipoprotein wza domain like"/>
    <property type="match status" value="1"/>
</dbReference>
<dbReference type="PROSITE" id="PS51257">
    <property type="entry name" value="PROKAR_LIPOPROTEIN"/>
    <property type="match status" value="1"/>
</dbReference>
<keyword evidence="13" id="KW-0998">Cell outer membrane</keyword>
<keyword evidence="7" id="KW-0732">Signal</keyword>
<evidence type="ECO:0000313" key="18">
    <source>
        <dbReference type="Proteomes" id="UP001319104"/>
    </source>
</evidence>
<dbReference type="PANTHER" id="PTHR33619">
    <property type="entry name" value="POLYSACCHARIDE EXPORT PROTEIN GFCE-RELATED"/>
    <property type="match status" value="1"/>
</dbReference>
<dbReference type="Pfam" id="PF02563">
    <property type="entry name" value="Poly_export"/>
    <property type="match status" value="1"/>
</dbReference>
<keyword evidence="6" id="KW-0812">Transmembrane</keyword>
<evidence type="ECO:0000256" key="2">
    <source>
        <dbReference type="ARBA" id="ARBA00009450"/>
    </source>
</evidence>
<evidence type="ECO:0000256" key="10">
    <source>
        <dbReference type="ARBA" id="ARBA00023114"/>
    </source>
</evidence>
<organism evidence="17 18">
    <name type="scientific">Litoribacter ruber</name>
    <dbReference type="NCBI Taxonomy" id="702568"/>
    <lineage>
        <taxon>Bacteria</taxon>
        <taxon>Pseudomonadati</taxon>
        <taxon>Bacteroidota</taxon>
        <taxon>Cytophagia</taxon>
        <taxon>Cytophagales</taxon>
        <taxon>Cyclobacteriaceae</taxon>
        <taxon>Litoribacter</taxon>
    </lineage>
</organism>
<keyword evidence="18" id="KW-1185">Reference proteome</keyword>
<gene>
    <name evidence="17" type="ORF">KI659_10890</name>
</gene>
<dbReference type="Pfam" id="PF22461">
    <property type="entry name" value="SLBB_2"/>
    <property type="match status" value="1"/>
</dbReference>
<feature type="domain" description="Polysaccharide export protein N-terminal" evidence="15">
    <location>
        <begin position="47"/>
        <end position="140"/>
    </location>
</feature>
<dbReference type="Proteomes" id="UP001319104">
    <property type="component" value="Unassembled WGS sequence"/>
</dbReference>
<keyword evidence="9" id="KW-0406">Ion transport</keyword>
<keyword evidence="8" id="KW-0625">Polysaccharide transport</keyword>
<evidence type="ECO:0000256" key="3">
    <source>
        <dbReference type="ARBA" id="ARBA00022448"/>
    </source>
</evidence>
<keyword evidence="12" id="KW-0564">Palmitate</keyword>
<accession>A0AAP2CH05</accession>
<evidence type="ECO:0000256" key="13">
    <source>
        <dbReference type="ARBA" id="ARBA00023237"/>
    </source>
</evidence>
<dbReference type="InterPro" id="IPR049712">
    <property type="entry name" value="Poly_export"/>
</dbReference>
<dbReference type="Gene3D" id="3.30.1950.10">
    <property type="entry name" value="wza like domain"/>
    <property type="match status" value="1"/>
</dbReference>
<evidence type="ECO:0000256" key="11">
    <source>
        <dbReference type="ARBA" id="ARBA00023136"/>
    </source>
</evidence>
<dbReference type="GO" id="GO:0009279">
    <property type="term" value="C:cell outer membrane"/>
    <property type="evidence" value="ECO:0007669"/>
    <property type="project" value="UniProtKB-SubCell"/>
</dbReference>